<reference evidence="1" key="1">
    <citation type="submission" date="2019-04" db="EMBL/GenBank/DDBJ databases">
        <title>Microbes associate with the intestines of laboratory mice.</title>
        <authorList>
            <person name="Navarre W."/>
            <person name="Wong E."/>
            <person name="Huang K."/>
            <person name="Tropini C."/>
            <person name="Ng K."/>
            <person name="Yu B."/>
        </authorList>
    </citation>
    <scope>NUCLEOTIDE SEQUENCE</scope>
    <source>
        <strain evidence="1">NM04_E33</strain>
    </source>
</reference>
<sequence>MIEQCLTSLFPAIYSPGNIVLLVTPDLFGKLAGVTIENCRFHLFVCSGRLNLEVNGKKAEMEGCSFLDAIDTLKIRIADVSSDLRAWCLIFTYEFASESLKNIRPFPMEHLIQLNYTPVWSISQKNNDVIEFHLTRFREIIEDMKHYQREEFLKSYFRIICLEIGNVMFSYLDSSEQSSSSITKKDIILWDFIKLVSKHFKEQHNIDFYAESLCVSSKHLTRIVKEKTGNTPYTFICNELLHNAMELLEKENLSIAQIAYNLNFSDQAAFCKFFKKHKSISPVAYRRRFASTQ</sequence>
<keyword evidence="2" id="KW-1185">Reference proteome</keyword>
<proteinExistence type="predicted"/>
<comment type="caution">
    <text evidence="1">The sequence shown here is derived from an EMBL/GenBank/DDBJ whole genome shotgun (WGS) entry which is preliminary data.</text>
</comment>
<name>A0AC61RJL2_9BACT</name>
<evidence type="ECO:0000313" key="1">
    <source>
        <dbReference type="EMBL" id="TGY78715.1"/>
    </source>
</evidence>
<protein>
    <submittedName>
        <fullName evidence="1">AraC family transcriptional regulator</fullName>
    </submittedName>
</protein>
<dbReference type="Proteomes" id="UP000306319">
    <property type="component" value="Unassembled WGS sequence"/>
</dbReference>
<organism evidence="1 2">
    <name type="scientific">Lepagella muris</name>
    <dbReference type="NCBI Taxonomy" id="3032870"/>
    <lineage>
        <taxon>Bacteria</taxon>
        <taxon>Pseudomonadati</taxon>
        <taxon>Bacteroidota</taxon>
        <taxon>Bacteroidia</taxon>
        <taxon>Bacteroidales</taxon>
        <taxon>Muribaculaceae</taxon>
        <taxon>Lepagella</taxon>
    </lineage>
</organism>
<gene>
    <name evidence="1" type="ORF">E5331_09070</name>
</gene>
<evidence type="ECO:0000313" key="2">
    <source>
        <dbReference type="Proteomes" id="UP000306319"/>
    </source>
</evidence>
<accession>A0AC61RJL2</accession>
<dbReference type="EMBL" id="SRYB01000011">
    <property type="protein sequence ID" value="TGY78715.1"/>
    <property type="molecule type" value="Genomic_DNA"/>
</dbReference>